<dbReference type="SUPFAM" id="SSF55811">
    <property type="entry name" value="Nudix"/>
    <property type="match status" value="1"/>
</dbReference>
<evidence type="ECO:0000256" key="1">
    <source>
        <dbReference type="ARBA" id="ARBA00001946"/>
    </source>
</evidence>
<gene>
    <name evidence="19" type="ORF">GEMMAAP_02835</name>
</gene>
<evidence type="ECO:0000313" key="20">
    <source>
        <dbReference type="Proteomes" id="UP000076404"/>
    </source>
</evidence>
<dbReference type="InterPro" id="IPR047127">
    <property type="entry name" value="MutT-like"/>
</dbReference>
<dbReference type="RefSeq" id="WP_026849349.1">
    <property type="nucleotide sequence ID" value="NZ_CP011454.1"/>
</dbReference>
<evidence type="ECO:0000256" key="12">
    <source>
        <dbReference type="ARBA" id="ARBA00038905"/>
    </source>
</evidence>
<comment type="similarity">
    <text evidence="2 17">Belongs to the Nudix hydrolase family.</text>
</comment>
<evidence type="ECO:0000256" key="2">
    <source>
        <dbReference type="ARBA" id="ARBA00005582"/>
    </source>
</evidence>
<name>A0A143BHR3_9BACT</name>
<keyword evidence="7 17" id="KW-0378">Hydrolase</keyword>
<dbReference type="AlphaFoldDB" id="A0A143BHR3"/>
<dbReference type="Pfam" id="PF00293">
    <property type="entry name" value="NUDIX"/>
    <property type="match status" value="1"/>
</dbReference>
<evidence type="ECO:0000256" key="3">
    <source>
        <dbReference type="ARBA" id="ARBA00022457"/>
    </source>
</evidence>
<evidence type="ECO:0000256" key="11">
    <source>
        <dbReference type="ARBA" id="ARBA00036904"/>
    </source>
</evidence>
<comment type="catalytic activity">
    <reaction evidence="11">
        <text>8-oxo-GTP + H2O = 8-oxo-GMP + diphosphate + H(+)</text>
        <dbReference type="Rhea" id="RHEA:67616"/>
        <dbReference type="ChEBI" id="CHEBI:15377"/>
        <dbReference type="ChEBI" id="CHEBI:15378"/>
        <dbReference type="ChEBI" id="CHEBI:33019"/>
        <dbReference type="ChEBI" id="CHEBI:143553"/>
        <dbReference type="ChEBI" id="CHEBI:145694"/>
    </reaction>
</comment>
<dbReference type="GO" id="GO:0044716">
    <property type="term" value="F:8-oxo-GDP phosphatase activity"/>
    <property type="evidence" value="ECO:0007669"/>
    <property type="project" value="TreeGrafter"/>
</dbReference>
<evidence type="ECO:0000256" key="14">
    <source>
        <dbReference type="ARBA" id="ARBA00041592"/>
    </source>
</evidence>
<evidence type="ECO:0000256" key="5">
    <source>
        <dbReference type="ARBA" id="ARBA00022723"/>
    </source>
</evidence>
<dbReference type="Gene3D" id="3.90.79.10">
    <property type="entry name" value="Nucleoside Triphosphate Pyrophosphohydrolase"/>
    <property type="match status" value="1"/>
</dbReference>
<evidence type="ECO:0000256" key="4">
    <source>
        <dbReference type="ARBA" id="ARBA00022705"/>
    </source>
</evidence>
<evidence type="ECO:0000256" key="9">
    <source>
        <dbReference type="ARBA" id="ARBA00023204"/>
    </source>
</evidence>
<evidence type="ECO:0000256" key="16">
    <source>
        <dbReference type="ARBA" id="ARBA00042798"/>
    </source>
</evidence>
<dbReference type="KEGG" id="gph:GEMMAAP_02835"/>
<evidence type="ECO:0000256" key="17">
    <source>
        <dbReference type="RuleBase" id="RU003476"/>
    </source>
</evidence>
<protein>
    <recommendedName>
        <fullName evidence="13">8-oxo-dGTP diphosphatase</fullName>
        <ecNumber evidence="12">3.6.1.55</ecNumber>
    </recommendedName>
    <alternativeName>
        <fullName evidence="16">7,8-dihydro-8-oxoguanine-triphosphatase</fullName>
    </alternativeName>
    <alternativeName>
        <fullName evidence="15">Mutator protein MutT</fullName>
    </alternativeName>
    <alternativeName>
        <fullName evidence="14">dGTP pyrophosphohydrolase</fullName>
    </alternativeName>
</protein>
<dbReference type="OrthoDB" id="9810648at2"/>
<evidence type="ECO:0000256" key="8">
    <source>
        <dbReference type="ARBA" id="ARBA00022842"/>
    </source>
</evidence>
<reference evidence="19 20" key="2">
    <citation type="journal article" date="2016" name="Environ. Microbiol. Rep.">
        <title>Metagenomic evidence for the presence of phototrophic Gemmatimonadetes bacteria in diverse environments.</title>
        <authorList>
            <person name="Zeng Y."/>
            <person name="Baumbach J."/>
            <person name="Barbosa E.G."/>
            <person name="Azevedo V."/>
            <person name="Zhang C."/>
            <person name="Koblizek M."/>
        </authorList>
    </citation>
    <scope>NUCLEOTIDE SEQUENCE [LARGE SCALE GENOMIC DNA]</scope>
    <source>
        <strain evidence="19 20">AP64</strain>
    </source>
</reference>
<dbReference type="PROSITE" id="PS51462">
    <property type="entry name" value="NUDIX"/>
    <property type="match status" value="1"/>
</dbReference>
<evidence type="ECO:0000256" key="6">
    <source>
        <dbReference type="ARBA" id="ARBA00022763"/>
    </source>
</evidence>
<feature type="domain" description="Nudix hydrolase" evidence="18">
    <location>
        <begin position="5"/>
        <end position="132"/>
    </location>
</feature>
<dbReference type="GO" id="GO:0006281">
    <property type="term" value="P:DNA repair"/>
    <property type="evidence" value="ECO:0007669"/>
    <property type="project" value="UniProtKB-KW"/>
</dbReference>
<keyword evidence="3" id="KW-0515">Mutator protein</keyword>
<dbReference type="eggNOG" id="COG0494">
    <property type="taxonomic scope" value="Bacteria"/>
</dbReference>
<keyword evidence="6" id="KW-0227">DNA damage</keyword>
<comment type="catalytic activity">
    <reaction evidence="10">
        <text>8-oxo-dGTP + H2O = 8-oxo-dGMP + diphosphate + H(+)</text>
        <dbReference type="Rhea" id="RHEA:31575"/>
        <dbReference type="ChEBI" id="CHEBI:15377"/>
        <dbReference type="ChEBI" id="CHEBI:15378"/>
        <dbReference type="ChEBI" id="CHEBI:33019"/>
        <dbReference type="ChEBI" id="CHEBI:63224"/>
        <dbReference type="ChEBI" id="CHEBI:77896"/>
        <dbReference type="EC" id="3.6.1.55"/>
    </reaction>
</comment>
<dbReference type="InterPro" id="IPR020084">
    <property type="entry name" value="NUDIX_hydrolase_CS"/>
</dbReference>
<evidence type="ECO:0000256" key="15">
    <source>
        <dbReference type="ARBA" id="ARBA00041979"/>
    </source>
</evidence>
<dbReference type="GO" id="GO:0044715">
    <property type="term" value="F:8-oxo-dGDP phosphatase activity"/>
    <property type="evidence" value="ECO:0007669"/>
    <property type="project" value="TreeGrafter"/>
</dbReference>
<organism evidence="19 20">
    <name type="scientific">Gemmatimonas phototrophica</name>
    <dbReference type="NCBI Taxonomy" id="1379270"/>
    <lineage>
        <taxon>Bacteria</taxon>
        <taxon>Pseudomonadati</taxon>
        <taxon>Gemmatimonadota</taxon>
        <taxon>Gemmatimonadia</taxon>
        <taxon>Gemmatimonadales</taxon>
        <taxon>Gemmatimonadaceae</taxon>
        <taxon>Gemmatimonas</taxon>
    </lineage>
</organism>
<reference evidence="19 20" key="1">
    <citation type="journal article" date="2014" name="Proc. Natl. Acad. Sci. U.S.A.">
        <title>Functional type 2 photosynthetic reaction centers found in the rare bacterial phylum Gemmatimonadetes.</title>
        <authorList>
            <person name="Zeng Y."/>
            <person name="Feng F."/>
            <person name="Medova H."/>
            <person name="Dean J."/>
            <person name="Koblizek M."/>
        </authorList>
    </citation>
    <scope>NUCLEOTIDE SEQUENCE [LARGE SCALE GENOMIC DNA]</scope>
    <source>
        <strain evidence="19 20">AP64</strain>
    </source>
</reference>
<dbReference type="InterPro" id="IPR020476">
    <property type="entry name" value="Nudix_hydrolase"/>
</dbReference>
<keyword evidence="8" id="KW-0460">Magnesium</keyword>
<dbReference type="PANTHER" id="PTHR47707:SF1">
    <property type="entry name" value="NUDIX HYDROLASE FAMILY PROTEIN"/>
    <property type="match status" value="1"/>
</dbReference>
<dbReference type="GO" id="GO:0006260">
    <property type="term" value="P:DNA replication"/>
    <property type="evidence" value="ECO:0007669"/>
    <property type="project" value="UniProtKB-KW"/>
</dbReference>
<dbReference type="InterPro" id="IPR015797">
    <property type="entry name" value="NUDIX_hydrolase-like_dom_sf"/>
</dbReference>
<keyword evidence="4" id="KW-0235">DNA replication</keyword>
<proteinExistence type="inferred from homology"/>
<dbReference type="PROSITE" id="PS00893">
    <property type="entry name" value="NUDIX_BOX"/>
    <property type="match status" value="1"/>
</dbReference>
<dbReference type="InterPro" id="IPR000086">
    <property type="entry name" value="NUDIX_hydrolase_dom"/>
</dbReference>
<keyword evidence="5" id="KW-0479">Metal-binding</keyword>
<dbReference type="EMBL" id="CP011454">
    <property type="protein sequence ID" value="AMW04062.1"/>
    <property type="molecule type" value="Genomic_DNA"/>
</dbReference>
<dbReference type="EC" id="3.6.1.55" evidence="12"/>
<evidence type="ECO:0000256" key="10">
    <source>
        <dbReference type="ARBA" id="ARBA00035861"/>
    </source>
</evidence>
<dbReference type="GO" id="GO:0035539">
    <property type="term" value="F:8-oxo-7,8-dihydrodeoxyguanosine triphosphate pyrophosphatase activity"/>
    <property type="evidence" value="ECO:0007669"/>
    <property type="project" value="UniProtKB-EC"/>
</dbReference>
<keyword evidence="20" id="KW-1185">Reference proteome</keyword>
<dbReference type="PRINTS" id="PR00502">
    <property type="entry name" value="NUDIXFAMILY"/>
</dbReference>
<sequence length="134" mass="14765">MSEVARLRVVAAVIRRGHDATTEFLVCQRPLHKQHGGLWEFPGGKCEPGESDLEAIHRELREELGVDVGAVGAPLLVIADAQSRYDIVFLPTDILGEPQCLEHVAMQWGNWADLQQLSLAPSDLRFVQAQLTAS</sequence>
<dbReference type="Proteomes" id="UP000076404">
    <property type="component" value="Chromosome"/>
</dbReference>
<dbReference type="CDD" id="cd03425">
    <property type="entry name" value="NUDIX_MutT_NudA_like"/>
    <property type="match status" value="1"/>
</dbReference>
<evidence type="ECO:0000256" key="13">
    <source>
        <dbReference type="ARBA" id="ARBA00040794"/>
    </source>
</evidence>
<dbReference type="GO" id="GO:0008413">
    <property type="term" value="F:8-oxo-7,8-dihydroguanosine triphosphate pyrophosphatase activity"/>
    <property type="evidence" value="ECO:0007669"/>
    <property type="project" value="TreeGrafter"/>
</dbReference>
<dbReference type="GO" id="GO:0046872">
    <property type="term" value="F:metal ion binding"/>
    <property type="evidence" value="ECO:0007669"/>
    <property type="project" value="UniProtKB-KW"/>
</dbReference>
<evidence type="ECO:0000313" key="19">
    <source>
        <dbReference type="EMBL" id="AMW04062.1"/>
    </source>
</evidence>
<accession>A0A143BHR3</accession>
<dbReference type="PANTHER" id="PTHR47707">
    <property type="entry name" value="8-OXO-DGTP DIPHOSPHATASE"/>
    <property type="match status" value="1"/>
</dbReference>
<comment type="cofactor">
    <cofactor evidence="1">
        <name>Mg(2+)</name>
        <dbReference type="ChEBI" id="CHEBI:18420"/>
    </cofactor>
</comment>
<keyword evidence="9" id="KW-0234">DNA repair</keyword>
<evidence type="ECO:0000259" key="18">
    <source>
        <dbReference type="PROSITE" id="PS51462"/>
    </source>
</evidence>
<evidence type="ECO:0000256" key="7">
    <source>
        <dbReference type="ARBA" id="ARBA00022801"/>
    </source>
</evidence>